<dbReference type="Gene3D" id="3.30.390.60">
    <property type="entry name" value="Heat-inducible transcription repressor hrca homolog, domain 3"/>
    <property type="match status" value="1"/>
</dbReference>
<dbReference type="InterPro" id="IPR023120">
    <property type="entry name" value="WHTH_transcript_rep_HrcA_IDD"/>
</dbReference>
<organism evidence="7 8">
    <name type="scientific">Pelolinea submarina</name>
    <dbReference type="NCBI Taxonomy" id="913107"/>
    <lineage>
        <taxon>Bacteria</taxon>
        <taxon>Bacillati</taxon>
        <taxon>Chloroflexota</taxon>
        <taxon>Anaerolineae</taxon>
        <taxon>Anaerolineales</taxon>
        <taxon>Anaerolineaceae</taxon>
        <taxon>Pelolinea</taxon>
    </lineage>
</organism>
<evidence type="ECO:0000313" key="8">
    <source>
        <dbReference type="Proteomes" id="UP000256388"/>
    </source>
</evidence>
<dbReference type="PANTHER" id="PTHR34824">
    <property type="entry name" value="HEAT-INDUCIBLE TRANSCRIPTION REPRESSOR HRCA"/>
    <property type="match status" value="1"/>
</dbReference>
<evidence type="ECO:0000259" key="6">
    <source>
        <dbReference type="Pfam" id="PF01628"/>
    </source>
</evidence>
<dbReference type="InterPro" id="IPR029016">
    <property type="entry name" value="GAF-like_dom_sf"/>
</dbReference>
<comment type="caution">
    <text evidence="7">The sequence shown here is derived from an EMBL/GenBank/DDBJ whole genome shotgun (WGS) entry which is preliminary data.</text>
</comment>
<dbReference type="AlphaFoldDB" id="A0A347ZNH3"/>
<reference evidence="7 8" key="1">
    <citation type="submission" date="2018-08" db="EMBL/GenBank/DDBJ databases">
        <title>Genomic Encyclopedia of Type Strains, Phase IV (KMG-IV): sequencing the most valuable type-strain genomes for metagenomic binning, comparative biology and taxonomic classification.</title>
        <authorList>
            <person name="Goeker M."/>
        </authorList>
    </citation>
    <scope>NUCLEOTIDE SEQUENCE [LARGE SCALE GENOMIC DNA]</scope>
    <source>
        <strain evidence="7 8">DSM 23923</strain>
    </source>
</reference>
<proteinExistence type="inferred from homology"/>
<dbReference type="Pfam" id="PF01628">
    <property type="entry name" value="HrcA"/>
    <property type="match status" value="1"/>
</dbReference>
<name>A0A347ZNH3_9CHLR</name>
<dbReference type="HAMAP" id="MF_00081">
    <property type="entry name" value="HrcA"/>
    <property type="match status" value="1"/>
</dbReference>
<comment type="similarity">
    <text evidence="5">Belongs to the HrcA family.</text>
</comment>
<dbReference type="EMBL" id="QUMS01000002">
    <property type="protein sequence ID" value="REG08456.1"/>
    <property type="molecule type" value="Genomic_DNA"/>
</dbReference>
<evidence type="ECO:0000256" key="3">
    <source>
        <dbReference type="ARBA" id="ARBA00023016"/>
    </source>
</evidence>
<evidence type="ECO:0000256" key="4">
    <source>
        <dbReference type="ARBA" id="ARBA00023163"/>
    </source>
</evidence>
<comment type="function">
    <text evidence="5">Negative regulator of class I heat shock genes (grpE-dnaK-dnaJ and groELS operons). Prevents heat-shock induction of these operons.</text>
</comment>
<sequence length="342" mass="38209">MKELSARQKRILSLIVHEYIYSADTVASKHLVEKYNLDMSSATVRNEMSALTDEGYLKQPHTSAGRVPTEAGYRYFVGQLMQDTSLPEAMRRTINHQFSQMHNDMKQWLELAATVLANETHAASLITAPQPVEARIKHIQLIATHGRQALAVLVMEGGQIHQHILTLEEPVSQEQLSILSTKFSQIFAGKNLHALSQYHGTMSQLEKIVMAWMEDELVRSDRLPTGEIYMDGITNMLAEPEFSDSEEARKALRLLEERSLLQDLLSQTALPDTIGGVQVLIGGEGNWNDLRQCSVILSRYGSPGIATGTLGVLGPMRMAYGRSISMVRFLSGILSDFIVEQW</sequence>
<dbReference type="SUPFAM" id="SSF55781">
    <property type="entry name" value="GAF domain-like"/>
    <property type="match status" value="1"/>
</dbReference>
<dbReference type="PANTHER" id="PTHR34824:SF1">
    <property type="entry name" value="HEAT-INDUCIBLE TRANSCRIPTION REPRESSOR HRCA"/>
    <property type="match status" value="1"/>
</dbReference>
<dbReference type="OrthoDB" id="9783139at2"/>
<keyword evidence="1 5" id="KW-0678">Repressor</keyword>
<gene>
    <name evidence="5" type="primary">hrcA</name>
    <name evidence="7" type="ORF">DFR64_1823</name>
</gene>
<dbReference type="InterPro" id="IPR036388">
    <property type="entry name" value="WH-like_DNA-bd_sf"/>
</dbReference>
<dbReference type="Gene3D" id="1.10.10.10">
    <property type="entry name" value="Winged helix-like DNA-binding domain superfamily/Winged helix DNA-binding domain"/>
    <property type="match status" value="1"/>
</dbReference>
<dbReference type="NCBIfam" id="TIGR00331">
    <property type="entry name" value="hrcA"/>
    <property type="match status" value="1"/>
</dbReference>
<feature type="domain" description="Heat-inducible transcription repressor HrcA C-terminal" evidence="6">
    <location>
        <begin position="107"/>
        <end position="324"/>
    </location>
</feature>
<evidence type="ECO:0000256" key="5">
    <source>
        <dbReference type="HAMAP-Rule" id="MF_00081"/>
    </source>
</evidence>
<accession>A0A347ZNH3</accession>
<dbReference type="GO" id="GO:0003677">
    <property type="term" value="F:DNA binding"/>
    <property type="evidence" value="ECO:0007669"/>
    <property type="project" value="InterPro"/>
</dbReference>
<dbReference type="SUPFAM" id="SSF46785">
    <property type="entry name" value="Winged helix' DNA-binding domain"/>
    <property type="match status" value="1"/>
</dbReference>
<evidence type="ECO:0000256" key="2">
    <source>
        <dbReference type="ARBA" id="ARBA00023015"/>
    </source>
</evidence>
<dbReference type="InterPro" id="IPR036390">
    <property type="entry name" value="WH_DNA-bd_sf"/>
</dbReference>
<dbReference type="Proteomes" id="UP000256388">
    <property type="component" value="Unassembled WGS sequence"/>
</dbReference>
<keyword evidence="2 5" id="KW-0805">Transcription regulation</keyword>
<protein>
    <recommendedName>
        <fullName evidence="5">Heat-inducible transcription repressor HrcA</fullName>
    </recommendedName>
</protein>
<dbReference type="Gene3D" id="3.30.450.40">
    <property type="match status" value="1"/>
</dbReference>
<dbReference type="PIRSF" id="PIRSF005485">
    <property type="entry name" value="HrcA"/>
    <property type="match status" value="1"/>
</dbReference>
<keyword evidence="3 5" id="KW-0346">Stress response</keyword>
<keyword evidence="4 5" id="KW-0804">Transcription</keyword>
<evidence type="ECO:0000313" key="7">
    <source>
        <dbReference type="EMBL" id="REG08456.1"/>
    </source>
</evidence>
<dbReference type="InterPro" id="IPR002571">
    <property type="entry name" value="HrcA"/>
</dbReference>
<dbReference type="InterPro" id="IPR021153">
    <property type="entry name" value="HrcA_C"/>
</dbReference>
<evidence type="ECO:0000256" key="1">
    <source>
        <dbReference type="ARBA" id="ARBA00022491"/>
    </source>
</evidence>
<keyword evidence="8" id="KW-1185">Reference proteome</keyword>
<dbReference type="RefSeq" id="WP_116225111.1">
    <property type="nucleotide sequence ID" value="NZ_AP018437.1"/>
</dbReference>
<dbReference type="GO" id="GO:0045892">
    <property type="term" value="P:negative regulation of DNA-templated transcription"/>
    <property type="evidence" value="ECO:0007669"/>
    <property type="project" value="UniProtKB-UniRule"/>
</dbReference>